<name>A0A9X5H6C9_9FIRM</name>
<dbReference type="AlphaFoldDB" id="A0A9X5H6C9"/>
<comment type="caution">
    <text evidence="4">The sequence shown here is derived from an EMBL/GenBank/DDBJ whole genome shotgun (WGS) entry which is preliminary data.</text>
</comment>
<evidence type="ECO:0000256" key="2">
    <source>
        <dbReference type="SAM" id="MobiDB-lite"/>
    </source>
</evidence>
<feature type="coiled-coil region" evidence="1">
    <location>
        <begin position="10"/>
        <end position="79"/>
    </location>
</feature>
<evidence type="ECO:0000313" key="4">
    <source>
        <dbReference type="EMBL" id="NDO70987.1"/>
    </source>
</evidence>
<organism evidence="4 5">
    <name type="scientific">Schaedlerella arabinosiphila</name>
    <dbReference type="NCBI Taxonomy" id="2044587"/>
    <lineage>
        <taxon>Bacteria</taxon>
        <taxon>Bacillati</taxon>
        <taxon>Bacillota</taxon>
        <taxon>Clostridia</taxon>
        <taxon>Lachnospirales</taxon>
        <taxon>Lachnospiraceae</taxon>
        <taxon>Schaedlerella</taxon>
    </lineage>
</organism>
<dbReference type="Pfam" id="PF03050">
    <property type="entry name" value="DDE_Tnp_IS66"/>
    <property type="match status" value="1"/>
</dbReference>
<feature type="region of interest" description="Disordered" evidence="2">
    <location>
        <begin position="103"/>
        <end position="148"/>
    </location>
</feature>
<dbReference type="PANTHER" id="PTHR33678:SF2">
    <property type="match status" value="1"/>
</dbReference>
<dbReference type="RefSeq" id="WP_162205894.1">
    <property type="nucleotide sequence ID" value="NZ_VIRB01000129.1"/>
</dbReference>
<dbReference type="Proteomes" id="UP000474104">
    <property type="component" value="Unassembled WGS sequence"/>
</dbReference>
<dbReference type="EMBL" id="VIRB01000129">
    <property type="protein sequence ID" value="NDO70987.1"/>
    <property type="molecule type" value="Genomic_DNA"/>
</dbReference>
<dbReference type="PANTHER" id="PTHR33678">
    <property type="entry name" value="BLL1576 PROTEIN"/>
    <property type="match status" value="1"/>
</dbReference>
<proteinExistence type="predicted"/>
<accession>A0A9X5H6C9</accession>
<evidence type="ECO:0000256" key="1">
    <source>
        <dbReference type="SAM" id="Coils"/>
    </source>
</evidence>
<dbReference type="InterPro" id="IPR004291">
    <property type="entry name" value="Transposase_IS66_central"/>
</dbReference>
<keyword evidence="1" id="KW-0175">Coiled coil</keyword>
<feature type="compositionally biased region" description="Basic residues" evidence="2">
    <location>
        <begin position="132"/>
        <end position="141"/>
    </location>
</feature>
<gene>
    <name evidence="4" type="ORF">FMM80_20945</name>
</gene>
<feature type="domain" description="Transposase IS66 central" evidence="3">
    <location>
        <begin position="221"/>
        <end position="402"/>
    </location>
</feature>
<protein>
    <submittedName>
        <fullName evidence="4">Transposase</fullName>
    </submittedName>
</protein>
<evidence type="ECO:0000313" key="5">
    <source>
        <dbReference type="Proteomes" id="UP000474104"/>
    </source>
</evidence>
<evidence type="ECO:0000259" key="3">
    <source>
        <dbReference type="Pfam" id="PF03050"/>
    </source>
</evidence>
<reference evidence="4 5" key="1">
    <citation type="submission" date="2019-07" db="EMBL/GenBank/DDBJ databases">
        <title>Draft genome sequences of 15 bacterial species constituting the stable defined intestinal microbiota of the GM15 gnotobiotic mouse model.</title>
        <authorList>
            <person name="Elie C."/>
            <person name="Mathieu A."/>
            <person name="Saliou A."/>
            <person name="Darnaud M."/>
            <person name="Leulier F."/>
            <person name="Tamellini A."/>
        </authorList>
    </citation>
    <scope>NUCLEOTIDE SEQUENCE [LARGE SCALE GENOMIC DNA]</scope>
    <source>
        <strain evidence="5">ASF 502</strain>
    </source>
</reference>
<dbReference type="InterPro" id="IPR052344">
    <property type="entry name" value="Transposase-related"/>
</dbReference>
<sequence>MTTDDLRYIEKELNKSRDELLEIVVALKKQADRDAIYRIENERALTAMAKDYQNITSRLAEVLTENKALKETLTRIAEQDQLKTRTLFGRGTEKLSDILHAPLDKEEFDEDQAEPSPEPYGKTTSARDCGSGKKHGKKHAGKREEDLSGLPRKQKFILDIKELDQMYGEGNWRIAHWHRHTTVEFDPAAMYALDTFTPVVSVGLEHELHTAPVSRALLRGSLASPSLAAQICYQKFFLALPLYRQEQSFANFGLTLSRQTMCNWVLRFAFDYFGPIYDHLKGRLLSVAYHQCDETPLRVLRDGRPAGAKSYMWVHITSELLNTSPIILFCYELTRGTDHLRKFYQDFQGFITCDAYCSYQVLEKEKQEVITVCGCMMHLRRRFANSLALIDKTGLSEEKIRQLPEAQALIRSPDQ</sequence>